<feature type="region of interest" description="Disordered" evidence="1">
    <location>
        <begin position="100"/>
        <end position="122"/>
    </location>
</feature>
<reference evidence="2" key="1">
    <citation type="submission" date="2022-07" db="EMBL/GenBank/DDBJ databases">
        <title>Phylogenomic reconstructions and comparative analyses of Kickxellomycotina fungi.</title>
        <authorList>
            <person name="Reynolds N.K."/>
            <person name="Stajich J.E."/>
            <person name="Barry K."/>
            <person name="Grigoriev I.V."/>
            <person name="Crous P."/>
            <person name="Smith M.E."/>
        </authorList>
    </citation>
    <scope>NUCLEOTIDE SEQUENCE</scope>
    <source>
        <strain evidence="2">RSA 1196</strain>
    </source>
</reference>
<feature type="non-terminal residue" evidence="2">
    <location>
        <position position="900"/>
    </location>
</feature>
<feature type="region of interest" description="Disordered" evidence="1">
    <location>
        <begin position="1"/>
        <end position="37"/>
    </location>
</feature>
<evidence type="ECO:0000313" key="2">
    <source>
        <dbReference type="EMBL" id="KAJ1968603.1"/>
    </source>
</evidence>
<organism evidence="2 3">
    <name type="scientific">Dispira parvispora</name>
    <dbReference type="NCBI Taxonomy" id="1520584"/>
    <lineage>
        <taxon>Eukaryota</taxon>
        <taxon>Fungi</taxon>
        <taxon>Fungi incertae sedis</taxon>
        <taxon>Zoopagomycota</taxon>
        <taxon>Kickxellomycotina</taxon>
        <taxon>Dimargaritomycetes</taxon>
        <taxon>Dimargaritales</taxon>
        <taxon>Dimargaritaceae</taxon>
        <taxon>Dispira</taxon>
    </lineage>
</organism>
<name>A0A9W8AUB5_9FUNG</name>
<evidence type="ECO:0000313" key="3">
    <source>
        <dbReference type="Proteomes" id="UP001150925"/>
    </source>
</evidence>
<feature type="compositionally biased region" description="Low complexity" evidence="1">
    <location>
        <begin position="1"/>
        <end position="24"/>
    </location>
</feature>
<proteinExistence type="predicted"/>
<dbReference type="EMBL" id="JANBPY010000158">
    <property type="protein sequence ID" value="KAJ1968603.1"/>
    <property type="molecule type" value="Genomic_DNA"/>
</dbReference>
<feature type="compositionally biased region" description="Low complexity" evidence="1">
    <location>
        <begin position="441"/>
        <end position="450"/>
    </location>
</feature>
<dbReference type="AlphaFoldDB" id="A0A9W8AUB5"/>
<evidence type="ECO:0000256" key="1">
    <source>
        <dbReference type="SAM" id="MobiDB-lite"/>
    </source>
</evidence>
<accession>A0A9W8AUB5</accession>
<protein>
    <submittedName>
        <fullName evidence="2">Uncharacterized protein</fullName>
    </submittedName>
</protein>
<comment type="caution">
    <text evidence="2">The sequence shown here is derived from an EMBL/GenBank/DDBJ whole genome shotgun (WGS) entry which is preliminary data.</text>
</comment>
<sequence>MASDSLSVAPTAPAAPSPHASKGAQGHAPPPVGHPDEELAQYHDLLVNILQDFNSRFTTRTRPFSPDIVATLCKNSQSFLKLLGHVLQYRPDIVNYVSRFPASPDPPPSESPGSPSNGTTTEANHLTGGIVLTCQLLQYTSFVLRDPGLESIHELVRAGLLTFLDTLAQCGDRFARCTAVWRAVIHQLEEAVRYYSHYHLDQMYPRKPCHQRGVLCTVTISVESGNITVILADREELVMFLINMLKLVNVFPSYNDLKPREGTSPTTFSHNLAAVVFSLLPHTKLWAALSELGPVTHLPLLRGLLTYTSACVKFTSSDTACLLPLVARLATTQTIGLDRYLMTEDVEISTANSDLQLVNNAMHDLFFIVHCLLLHPATHPMLIPLRHHFSQTDLPDGHHLAQGWRVRMRFIVLVLNTRYSADPVEMAQSSATDKRKRGLESPSPSSPASSYNTPTTAVAKRTRGITLTTTLATGEADGTYPTGGIPTQATSTVPRDLGSVRLTKLYDTAHLILTDTASKIYPDTIRLFNTYIEAVMDITAISPSSVPFSLISHFVHAWLWLTRCVLSDHSDIVIDHSELHRGGQSILRALIQVVVCRTHESDTAFPLLVTNLLMLPFLGNAQFRSTLPKDTPWETVYFHKDYTAFRQHPESVPRLPPSGDTEHPGEVDESFWDQLHIFDTLQPLVLAVVQVLPPTWATWFQLASFRWALQPVAEKSQLRKAAWRYFPVFVAKYHEKVDALRELHSSLVLHTDDALDILTEAVRSLRFLACAYSGHLAVRYTRAEPNATNYWLLYCNQCNAQGQAAVTCAPSLDDGVSSLVAGTIESTHTLWTLTSNTRRTILLNLWVRYWFLISQRQEPQLRIGMARALASFLKHAPPGQLGLGEDTLVSPLVDPSQPEM</sequence>
<dbReference type="Proteomes" id="UP001150925">
    <property type="component" value="Unassembled WGS sequence"/>
</dbReference>
<keyword evidence="3" id="KW-1185">Reference proteome</keyword>
<feature type="region of interest" description="Disordered" evidence="1">
    <location>
        <begin position="424"/>
        <end position="457"/>
    </location>
</feature>
<gene>
    <name evidence="2" type="ORF">IWQ62_001143</name>
</gene>